<feature type="region of interest" description="Disordered" evidence="3">
    <location>
        <begin position="786"/>
        <end position="936"/>
    </location>
</feature>
<keyword evidence="2" id="KW-0175">Coiled coil</keyword>
<dbReference type="PROSITE" id="PS50005">
    <property type="entry name" value="TPR"/>
    <property type="match status" value="2"/>
</dbReference>
<evidence type="ECO:0000256" key="2">
    <source>
        <dbReference type="SAM" id="Coils"/>
    </source>
</evidence>
<accession>A0AAU9WDZ9</accession>
<feature type="compositionally biased region" description="Basic and acidic residues" evidence="3">
    <location>
        <begin position="862"/>
        <end position="883"/>
    </location>
</feature>
<evidence type="ECO:0000256" key="3">
    <source>
        <dbReference type="SAM" id="MobiDB-lite"/>
    </source>
</evidence>
<evidence type="ECO:0008006" key="7">
    <source>
        <dbReference type="Google" id="ProtNLM"/>
    </source>
</evidence>
<dbReference type="GO" id="GO:0015629">
    <property type="term" value="C:actin cytoskeleton"/>
    <property type="evidence" value="ECO:0007669"/>
    <property type="project" value="TreeGrafter"/>
</dbReference>
<feature type="compositionally biased region" description="Basic and acidic residues" evidence="3">
    <location>
        <begin position="916"/>
        <end position="936"/>
    </location>
</feature>
<organism evidence="5 6">
    <name type="scientific">Pocillopora meandrina</name>
    <dbReference type="NCBI Taxonomy" id="46732"/>
    <lineage>
        <taxon>Eukaryota</taxon>
        <taxon>Metazoa</taxon>
        <taxon>Cnidaria</taxon>
        <taxon>Anthozoa</taxon>
        <taxon>Hexacorallia</taxon>
        <taxon>Scleractinia</taxon>
        <taxon>Astrocoeniina</taxon>
        <taxon>Pocilloporidae</taxon>
        <taxon>Pocillopora</taxon>
    </lineage>
</organism>
<feature type="repeat" description="TPR" evidence="1">
    <location>
        <begin position="1160"/>
        <end position="1193"/>
    </location>
</feature>
<feature type="chain" id="PRO_5043841010" description="Tetratricopeptide repeat protein 17" evidence="4">
    <location>
        <begin position="25"/>
        <end position="1228"/>
    </location>
</feature>
<reference evidence="5 6" key="1">
    <citation type="submission" date="2022-05" db="EMBL/GenBank/DDBJ databases">
        <authorList>
            <consortium name="Genoscope - CEA"/>
            <person name="William W."/>
        </authorList>
    </citation>
    <scope>NUCLEOTIDE SEQUENCE [LARGE SCALE GENOMIC DNA]</scope>
</reference>
<feature type="region of interest" description="Disordered" evidence="3">
    <location>
        <begin position="575"/>
        <end position="612"/>
    </location>
</feature>
<feature type="signal peptide" evidence="4">
    <location>
        <begin position="1"/>
        <end position="24"/>
    </location>
</feature>
<proteinExistence type="predicted"/>
<dbReference type="SUPFAM" id="SSF48452">
    <property type="entry name" value="TPR-like"/>
    <property type="match status" value="1"/>
</dbReference>
<feature type="compositionally biased region" description="Basic and acidic residues" evidence="3">
    <location>
        <begin position="895"/>
        <end position="907"/>
    </location>
</feature>
<dbReference type="SMART" id="SM00028">
    <property type="entry name" value="TPR"/>
    <property type="match status" value="5"/>
</dbReference>
<keyword evidence="6" id="KW-1185">Reference proteome</keyword>
<dbReference type="EMBL" id="CALNXJ010000010">
    <property type="protein sequence ID" value="CAH3106817.1"/>
    <property type="molecule type" value="Genomic_DNA"/>
</dbReference>
<dbReference type="PANTHER" id="PTHR16091:SF1">
    <property type="entry name" value="TETRATRICOPEPTIDE REPEAT PROTEIN 17"/>
    <property type="match status" value="1"/>
</dbReference>
<evidence type="ECO:0000313" key="6">
    <source>
        <dbReference type="Proteomes" id="UP001159428"/>
    </source>
</evidence>
<evidence type="ECO:0000313" key="5">
    <source>
        <dbReference type="EMBL" id="CAH3106817.1"/>
    </source>
</evidence>
<feature type="compositionally biased region" description="Basic and acidic residues" evidence="3">
    <location>
        <begin position="415"/>
        <end position="441"/>
    </location>
</feature>
<dbReference type="AlphaFoldDB" id="A0AAU9WDZ9"/>
<protein>
    <recommendedName>
        <fullName evidence="7">Tetratricopeptide repeat protein 17</fullName>
    </recommendedName>
</protein>
<dbReference type="Gene3D" id="1.25.40.10">
    <property type="entry name" value="Tetratricopeptide repeat domain"/>
    <property type="match status" value="2"/>
</dbReference>
<dbReference type="PANTHER" id="PTHR16091">
    <property type="entry name" value="TTC17 PROTEIN"/>
    <property type="match status" value="1"/>
</dbReference>
<name>A0AAU9WDZ9_9CNID</name>
<evidence type="ECO:0000256" key="1">
    <source>
        <dbReference type="PROSITE-ProRule" id="PRU00339"/>
    </source>
</evidence>
<feature type="compositionally biased region" description="Basic and acidic residues" evidence="3">
    <location>
        <begin position="824"/>
        <end position="844"/>
    </location>
</feature>
<feature type="compositionally biased region" description="Basic and acidic residues" evidence="3">
    <location>
        <begin position="453"/>
        <end position="476"/>
    </location>
</feature>
<feature type="compositionally biased region" description="Polar residues" evidence="3">
    <location>
        <begin position="795"/>
        <end position="822"/>
    </location>
</feature>
<evidence type="ECO:0000256" key="4">
    <source>
        <dbReference type="SAM" id="SignalP"/>
    </source>
</evidence>
<feature type="region of interest" description="Disordered" evidence="3">
    <location>
        <begin position="410"/>
        <end position="476"/>
    </location>
</feature>
<keyword evidence="1" id="KW-0802">TPR repeat</keyword>
<dbReference type="Proteomes" id="UP001159428">
    <property type="component" value="Unassembled WGS sequence"/>
</dbReference>
<gene>
    <name evidence="5" type="ORF">PMEA_00001708</name>
</gene>
<sequence>MFDCSIFFYFISIGIVCLHPFCKGATHWFVTEDGRIQQQDDSVFNLKRPYDLVTFIQQQTAFDRLKILREEYLEEKRKVIEAREKERAEIQKSFYEEDPDCVDAGGHISEFELHLDMTLPFSKKGINLPDHLNLCQSLPSDVQPPVCQAQLPTVIYSYDHLEGVKHRHLLNSTAEPMLLTTMSSYFKTAEELGGQVSLALEKNSTSWVLLNLAAYYWRIKGNALHAVECLRQALYYSPREHKDRALMSLAAVLYHANHTHDSVVLLHTAMETCQEYSVYHFLLGNIYASQKMYEMADLCYKFTVAVSPDTKSLCERVKAVRCEIKLKQLLKERQLAFDERLDFHGTPELDDSKEFKNEEAEKKELLPLETFKKQLNRLYLLTEGLPKNPHSCKSRSVPVKQARNSFSFSAAINQGREKQPKNEDSEEEVNKQRNEKEEKETGSSGLRTLPQGESKHNSDAIESDLKSKSLDRNGQDEERAIWKEKRVMSESLKARNSRLNNSKFSIEMKTMQDLEEARLALTRLKHVMKTVTHTNSATQTVKITEEKVLQSENGAKTNVGKTSCVESISTLQEKEMKVRKGNTGRRGESGFKRMKRDAGFNNPSEDGTAGSVIADDGKFVKQKGESIVLSKNDPGSKFDYLIPSKNTRDNVIAESLFEQLKGSVPSGPKHTPPLKDKAFLPSLRNCEDLGRKKLKGEAVSAECLTQDSKKQTHGTNAGRDVGVESFVLTTEFTKAEENELSTDKRTLLDSDGEVILMKQTLANEISANVPTDSLLSERTSEAKVLEQNEKKRNTKVNIGSTASDNNNLKVNSVESVSASQIKGSDLEIESKKHDGKTNPGEYEKPNSNVPENNGEKFSTAYDDARSKTRDEEDYNSKDSDRPDTNGVVKNPKNANGEKSKAEKRQNRLDSSTTKELPAKSDKSSKLNEVKFKPSPNMKEKVNSAEFLHSVGAGSSVFETSFMNVQTDGSLQDLSEEECRHIEGVQALIVRNKQFSAWLSLDTKNIDVRAHIDFLSEVDDFPRRPRCTAKIRNKLHTFHNLPGVVNAAYFDQVAEVGLTQTLLSMGRTLQDTIDEMGTRIYNALKKNSSSWVLLNVASLYWRVQGDTAEAIKCLRQALSFSPSNARDVAHVSLASILLREGQLEDAAVVIKKALEISPSLALGHFILGNVFGAQSEIPEAIQHYLLALQLEPGFTPAVERLKIIQCVLWKQQKALEKEAADLRKLLTPK</sequence>
<feature type="coiled-coil region" evidence="2">
    <location>
        <begin position="65"/>
        <end position="93"/>
    </location>
</feature>
<feature type="repeat" description="TPR" evidence="1">
    <location>
        <begin position="1126"/>
        <end position="1159"/>
    </location>
</feature>
<dbReference type="InterPro" id="IPR011990">
    <property type="entry name" value="TPR-like_helical_dom_sf"/>
</dbReference>
<dbReference type="Pfam" id="PF13181">
    <property type="entry name" value="TPR_8"/>
    <property type="match status" value="2"/>
</dbReference>
<dbReference type="GO" id="GO:0005737">
    <property type="term" value="C:cytoplasm"/>
    <property type="evidence" value="ECO:0007669"/>
    <property type="project" value="TreeGrafter"/>
</dbReference>
<dbReference type="GO" id="GO:0030041">
    <property type="term" value="P:actin filament polymerization"/>
    <property type="evidence" value="ECO:0007669"/>
    <property type="project" value="TreeGrafter"/>
</dbReference>
<dbReference type="InterPro" id="IPR019734">
    <property type="entry name" value="TPR_rpt"/>
</dbReference>
<dbReference type="InterPro" id="IPR052630">
    <property type="entry name" value="TTC17"/>
</dbReference>
<comment type="caution">
    <text evidence="5">The sequence shown here is derived from an EMBL/GenBank/DDBJ whole genome shotgun (WGS) entry which is preliminary data.</text>
</comment>
<keyword evidence="4" id="KW-0732">Signal</keyword>